<keyword evidence="1" id="KW-1133">Transmembrane helix</keyword>
<feature type="transmembrane region" description="Helical" evidence="1">
    <location>
        <begin position="87"/>
        <end position="106"/>
    </location>
</feature>
<dbReference type="EMBL" id="JBHUOS010000001">
    <property type="protein sequence ID" value="MFD2914045.1"/>
    <property type="molecule type" value="Genomic_DNA"/>
</dbReference>
<feature type="transmembrane region" description="Helical" evidence="1">
    <location>
        <begin position="112"/>
        <end position="130"/>
    </location>
</feature>
<reference evidence="3" key="1">
    <citation type="journal article" date="2019" name="Int. J. Syst. Evol. Microbiol.">
        <title>The Global Catalogue of Microorganisms (GCM) 10K type strain sequencing project: providing services to taxonomists for standard genome sequencing and annotation.</title>
        <authorList>
            <consortium name="The Broad Institute Genomics Platform"/>
            <consortium name="The Broad Institute Genome Sequencing Center for Infectious Disease"/>
            <person name="Wu L."/>
            <person name="Ma J."/>
        </authorList>
    </citation>
    <scope>NUCLEOTIDE SEQUENCE [LARGE SCALE GENOMIC DNA]</scope>
    <source>
        <strain evidence="3">KCTC 32514</strain>
    </source>
</reference>
<dbReference type="RefSeq" id="WP_194507138.1">
    <property type="nucleotide sequence ID" value="NZ_JADILU010000002.1"/>
</dbReference>
<gene>
    <name evidence="2" type="ORF">ACFS29_00210</name>
</gene>
<dbReference type="Proteomes" id="UP001597548">
    <property type="component" value="Unassembled WGS sequence"/>
</dbReference>
<accession>A0ABW5ZNM0</accession>
<protein>
    <recommendedName>
        <fullName evidence="4">Sugar transporter</fullName>
    </recommendedName>
</protein>
<name>A0ABW5ZNM0_9FLAO</name>
<evidence type="ECO:0000313" key="2">
    <source>
        <dbReference type="EMBL" id="MFD2914045.1"/>
    </source>
</evidence>
<evidence type="ECO:0000313" key="3">
    <source>
        <dbReference type="Proteomes" id="UP001597548"/>
    </source>
</evidence>
<feature type="transmembrane region" description="Helical" evidence="1">
    <location>
        <begin position="12"/>
        <end position="33"/>
    </location>
</feature>
<organism evidence="2 3">
    <name type="scientific">Psychroserpens luteus</name>
    <dbReference type="NCBI Taxonomy" id="1434066"/>
    <lineage>
        <taxon>Bacteria</taxon>
        <taxon>Pseudomonadati</taxon>
        <taxon>Bacteroidota</taxon>
        <taxon>Flavobacteriia</taxon>
        <taxon>Flavobacteriales</taxon>
        <taxon>Flavobacteriaceae</taxon>
        <taxon>Psychroserpens</taxon>
    </lineage>
</organism>
<evidence type="ECO:0000256" key="1">
    <source>
        <dbReference type="SAM" id="Phobius"/>
    </source>
</evidence>
<keyword evidence="1" id="KW-0472">Membrane</keyword>
<evidence type="ECO:0008006" key="4">
    <source>
        <dbReference type="Google" id="ProtNLM"/>
    </source>
</evidence>
<keyword evidence="1" id="KW-0812">Transmembrane</keyword>
<sequence length="140" mass="15943">MTDLSNTKPPVWYWIVAVIALLWNALGVMAYLAQAFMTNEMIADLPKEQQAEYLYEHPAWYTALFAIAVFAGALGCLALLIRKKWAYILFIVSFITATIQQVYIMIEIEEASKVMPIMIIVVCALLVWFSKSSISKTWIK</sequence>
<keyword evidence="3" id="KW-1185">Reference proteome</keyword>
<proteinExistence type="predicted"/>
<comment type="caution">
    <text evidence="2">The sequence shown here is derived from an EMBL/GenBank/DDBJ whole genome shotgun (WGS) entry which is preliminary data.</text>
</comment>
<feature type="transmembrane region" description="Helical" evidence="1">
    <location>
        <begin position="59"/>
        <end position="80"/>
    </location>
</feature>